<organism evidence="1 2">
    <name type="scientific">Streptosporangium brasiliense</name>
    <dbReference type="NCBI Taxonomy" id="47480"/>
    <lineage>
        <taxon>Bacteria</taxon>
        <taxon>Bacillati</taxon>
        <taxon>Actinomycetota</taxon>
        <taxon>Actinomycetes</taxon>
        <taxon>Streptosporangiales</taxon>
        <taxon>Streptosporangiaceae</taxon>
        <taxon>Streptosporangium</taxon>
    </lineage>
</organism>
<evidence type="ECO:0000313" key="1">
    <source>
        <dbReference type="EMBL" id="MDP9869480.1"/>
    </source>
</evidence>
<gene>
    <name evidence="1" type="ORF">J2S55_008746</name>
</gene>
<proteinExistence type="predicted"/>
<dbReference type="EMBL" id="JAUSRB010000002">
    <property type="protein sequence ID" value="MDP9869480.1"/>
    <property type="molecule type" value="Genomic_DNA"/>
</dbReference>
<comment type="caution">
    <text evidence="1">The sequence shown here is derived from an EMBL/GenBank/DDBJ whole genome shotgun (WGS) entry which is preliminary data.</text>
</comment>
<accession>A0ABT9RMF3</accession>
<dbReference type="Proteomes" id="UP001230426">
    <property type="component" value="Unassembled WGS sequence"/>
</dbReference>
<protein>
    <submittedName>
        <fullName evidence="1">Uncharacterized protein</fullName>
    </submittedName>
</protein>
<name>A0ABT9RMF3_9ACTN</name>
<sequence length="82" mass="9220">MPGDGSGQSSQDPEEWAAHANMERAAHALGVVLGRLGKDDRENFQQSFHRVCCLNSRDPEEILVVNQVLHLLDEEMKKPDYC</sequence>
<keyword evidence="2" id="KW-1185">Reference proteome</keyword>
<dbReference type="RefSeq" id="WP_306873437.1">
    <property type="nucleotide sequence ID" value="NZ_JAUSRB010000002.1"/>
</dbReference>
<reference evidence="1 2" key="1">
    <citation type="submission" date="2023-07" db="EMBL/GenBank/DDBJ databases">
        <title>Sequencing the genomes of 1000 actinobacteria strains.</title>
        <authorList>
            <person name="Klenk H.-P."/>
        </authorList>
    </citation>
    <scope>NUCLEOTIDE SEQUENCE [LARGE SCALE GENOMIC DNA]</scope>
    <source>
        <strain evidence="1 2">DSM 44109</strain>
    </source>
</reference>
<evidence type="ECO:0000313" key="2">
    <source>
        <dbReference type="Proteomes" id="UP001230426"/>
    </source>
</evidence>